<evidence type="ECO:0000256" key="4">
    <source>
        <dbReference type="ARBA" id="ARBA00022679"/>
    </source>
</evidence>
<dbReference type="GO" id="GO:0000455">
    <property type="term" value="P:enzyme-directed rRNA pseudouridine synthesis"/>
    <property type="evidence" value="ECO:0007669"/>
    <property type="project" value="UniProtKB-UniRule"/>
</dbReference>
<keyword evidence="3 6" id="KW-0698">rRNA processing</keyword>
<feature type="binding site" evidence="6">
    <location>
        <position position="137"/>
    </location>
    <ligand>
        <name>S-adenosyl-L-methionine</name>
        <dbReference type="ChEBI" id="CHEBI:59789"/>
    </ligand>
</feature>
<evidence type="ECO:0000256" key="5">
    <source>
        <dbReference type="ARBA" id="ARBA00022691"/>
    </source>
</evidence>
<name>A0A8D8QPH8_9HEMI</name>
<keyword evidence="2 6" id="KW-0690">Ribosome biogenesis</keyword>
<feature type="compositionally biased region" description="Basic and acidic residues" evidence="7">
    <location>
        <begin position="39"/>
        <end position="58"/>
    </location>
</feature>
<organism evidence="10">
    <name type="scientific">Cacopsylla melanoneura</name>
    <dbReference type="NCBI Taxonomy" id="428564"/>
    <lineage>
        <taxon>Eukaryota</taxon>
        <taxon>Metazoa</taxon>
        <taxon>Ecdysozoa</taxon>
        <taxon>Arthropoda</taxon>
        <taxon>Hexapoda</taxon>
        <taxon>Insecta</taxon>
        <taxon>Pterygota</taxon>
        <taxon>Neoptera</taxon>
        <taxon>Paraneoptera</taxon>
        <taxon>Hemiptera</taxon>
        <taxon>Sternorrhyncha</taxon>
        <taxon>Psylloidea</taxon>
        <taxon>Psyllidae</taxon>
        <taxon>Psyllinae</taxon>
        <taxon>Cacopsylla</taxon>
    </lineage>
</organism>
<feature type="domain" description="16S/18S rRNA aminocarboxypropyltransferase Tsr3 C-terminal" evidence="8">
    <location>
        <begin position="111"/>
        <end position="237"/>
    </location>
</feature>
<accession>A0A8D8QPH8</accession>
<evidence type="ECO:0000259" key="9">
    <source>
        <dbReference type="Pfam" id="PF04068"/>
    </source>
</evidence>
<keyword evidence="4 6" id="KW-0808">Transferase</keyword>
<feature type="region of interest" description="Disordered" evidence="7">
    <location>
        <begin position="1"/>
        <end position="65"/>
    </location>
</feature>
<dbReference type="PANTHER" id="PTHR20426:SF0">
    <property type="entry name" value="18S RRNA AMINOCARBOXYPROPYLTRANSFERASE"/>
    <property type="match status" value="1"/>
</dbReference>
<dbReference type="GO" id="GO:0106388">
    <property type="term" value="F:rRNA small subunit aminocarboxypropyltransferase activity"/>
    <property type="evidence" value="ECO:0007669"/>
    <property type="project" value="UniProtKB-EC"/>
</dbReference>
<feature type="domain" description="RNase L inhibitor RLI-like possible metal-binding" evidence="9">
    <location>
        <begin position="75"/>
        <end position="106"/>
    </location>
</feature>
<dbReference type="HAMAP" id="MF_01116">
    <property type="entry name" value="TSR3"/>
    <property type="match status" value="1"/>
</dbReference>
<evidence type="ECO:0000256" key="7">
    <source>
        <dbReference type="SAM" id="MobiDB-lite"/>
    </source>
</evidence>
<comment type="similarity">
    <text evidence="6">Belongs to the TDD superfamily. TSR3 family.</text>
</comment>
<dbReference type="EC" id="2.5.1.157" evidence="6"/>
<proteinExistence type="inferred from homology"/>
<dbReference type="InterPro" id="IPR022968">
    <property type="entry name" value="Tsr3-like"/>
</dbReference>
<dbReference type="PANTHER" id="PTHR20426">
    <property type="entry name" value="RIBOSOME BIOGENESIS PROTEIN TSR3 HOMOLOG"/>
    <property type="match status" value="1"/>
</dbReference>
<dbReference type="NCBIfam" id="NF002621">
    <property type="entry name" value="PRK02287.1"/>
    <property type="match status" value="1"/>
</dbReference>
<evidence type="ECO:0000256" key="2">
    <source>
        <dbReference type="ARBA" id="ARBA00022517"/>
    </source>
</evidence>
<keyword evidence="1" id="KW-0963">Cytoplasm</keyword>
<protein>
    <recommendedName>
        <fullName evidence="6">18S rRNA aminocarboxypropyltransferase</fullName>
        <ecNumber evidence="6">2.5.1.157</ecNumber>
    </recommendedName>
</protein>
<reference evidence="10" key="1">
    <citation type="submission" date="2021-05" db="EMBL/GenBank/DDBJ databases">
        <authorList>
            <person name="Alioto T."/>
            <person name="Alioto T."/>
            <person name="Gomez Garrido J."/>
        </authorList>
    </citation>
    <scope>NUCLEOTIDE SEQUENCE</scope>
</reference>
<evidence type="ECO:0000256" key="3">
    <source>
        <dbReference type="ARBA" id="ARBA00022552"/>
    </source>
</evidence>
<feature type="compositionally biased region" description="Acidic residues" evidence="7">
    <location>
        <begin position="254"/>
        <end position="267"/>
    </location>
</feature>
<dbReference type="GO" id="GO:1904047">
    <property type="term" value="F:S-adenosyl-L-methionine binding"/>
    <property type="evidence" value="ECO:0007669"/>
    <property type="project" value="UniProtKB-UniRule"/>
</dbReference>
<evidence type="ECO:0000256" key="1">
    <source>
        <dbReference type="ARBA" id="ARBA00022490"/>
    </source>
</evidence>
<comment type="caution">
    <text evidence="6">Lacks conserved residue(s) required for the propagation of feature annotation.</text>
</comment>
<comment type="function">
    <text evidence="6">Aminocarboxypropyltransferase that catalyzes the aminocarboxypropyl transfer on pseudouridine in 18S rRNA. It constitutes the last step in biosynthesis of the hypermodified N1-methyl-N3-(3-amino-3-carboxypropyl) pseudouridine (m1acp3-Psi).</text>
</comment>
<feature type="region of interest" description="Disordered" evidence="7">
    <location>
        <begin position="241"/>
        <end position="323"/>
    </location>
</feature>
<feature type="compositionally biased region" description="Basic and acidic residues" evidence="7">
    <location>
        <begin position="268"/>
        <end position="303"/>
    </location>
</feature>
<dbReference type="InterPro" id="IPR007177">
    <property type="entry name" value="Tsr3_C"/>
</dbReference>
<sequence>MNKNRNKSTGKNSKFQKNHFKQGRNNRQRGETQEDDLSDVCHKMSIESSEDEHSHTESDDSSDDSCTELDLNFTVAMWDMKHCDPKKCSGRKLARHNLIKILKLGERFRGICLTPVGVQCVSKADHHIIEENGAAVVDCSWAKIEETPFAKMKTNHPRLLPFLIAANPINYGKPCKLSCVEALAATFIIAGFPKEAKFYLGKFSWGRTFLTLNAELLDLYKACETSTEVVKAQNDYLERIERERDVPNYPDFPPSEDDLTEEDEEEAKGEKESEEKEKVKDKSQQKGEEEICSMDPKKDKTEEEIPATDPPMTDTSQHGGVGS</sequence>
<feature type="compositionally biased region" description="Basic residues" evidence="7">
    <location>
        <begin position="1"/>
        <end position="27"/>
    </location>
</feature>
<evidence type="ECO:0000256" key="6">
    <source>
        <dbReference type="HAMAP-Rule" id="MF_03146"/>
    </source>
</evidence>
<feature type="compositionally biased region" description="Polar residues" evidence="7">
    <location>
        <begin position="313"/>
        <end position="323"/>
    </location>
</feature>
<dbReference type="InterPro" id="IPR007209">
    <property type="entry name" value="RNaseL-inhib-like_metal-bd_dom"/>
</dbReference>
<evidence type="ECO:0000259" key="8">
    <source>
        <dbReference type="Pfam" id="PF04034"/>
    </source>
</evidence>
<comment type="catalytic activity">
    <reaction evidence="6">
        <text>an N(1)-methylpseudouridine in rRNA + S-adenosyl-L-methionine = N(1)-methyl-N(3)-[(3S)-3-amino-3-carboxypropyl]pseudouridine in rRNA + S-methyl-5'-thioadenosine + H(+)</text>
        <dbReference type="Rhea" id="RHEA:63296"/>
        <dbReference type="Rhea" id="RHEA-COMP:11634"/>
        <dbReference type="Rhea" id="RHEA-COMP:16310"/>
        <dbReference type="ChEBI" id="CHEBI:15378"/>
        <dbReference type="ChEBI" id="CHEBI:17509"/>
        <dbReference type="ChEBI" id="CHEBI:59789"/>
        <dbReference type="ChEBI" id="CHEBI:74890"/>
        <dbReference type="ChEBI" id="CHEBI:146234"/>
        <dbReference type="EC" id="2.5.1.157"/>
    </reaction>
</comment>
<feature type="binding site" evidence="6">
    <location>
        <position position="160"/>
    </location>
    <ligand>
        <name>S-adenosyl-L-methionine</name>
        <dbReference type="ChEBI" id="CHEBI:59789"/>
    </ligand>
</feature>
<evidence type="ECO:0000313" key="10">
    <source>
        <dbReference type="EMBL" id="CAG6635306.1"/>
    </source>
</evidence>
<dbReference type="Pfam" id="PF04034">
    <property type="entry name" value="Ribo_biogen_C"/>
    <property type="match status" value="1"/>
</dbReference>
<feature type="binding site" evidence="6">
    <location>
        <position position="89"/>
    </location>
    <ligand>
        <name>S-adenosyl-L-methionine</name>
        <dbReference type="ChEBI" id="CHEBI:59789"/>
    </ligand>
</feature>
<keyword evidence="5 6" id="KW-0949">S-adenosyl-L-methionine</keyword>
<dbReference type="EMBL" id="HBUF01089454">
    <property type="protein sequence ID" value="CAG6635306.1"/>
    <property type="molecule type" value="Transcribed_RNA"/>
</dbReference>
<dbReference type="AlphaFoldDB" id="A0A8D8QPH8"/>
<dbReference type="Pfam" id="PF04068">
    <property type="entry name" value="Fer4_RLI"/>
    <property type="match status" value="1"/>
</dbReference>
<dbReference type="GO" id="GO:0030490">
    <property type="term" value="P:maturation of SSU-rRNA"/>
    <property type="evidence" value="ECO:0007669"/>
    <property type="project" value="TreeGrafter"/>
</dbReference>